<evidence type="ECO:0000313" key="1">
    <source>
        <dbReference type="EMBL" id="VTQ83602.1"/>
    </source>
</evidence>
<dbReference type="EMBL" id="LR590481">
    <property type="protein sequence ID" value="VTQ83602.1"/>
    <property type="molecule type" value="Genomic_DNA"/>
</dbReference>
<dbReference type="Proteomes" id="UP000308489">
    <property type="component" value="Chromosome 1"/>
</dbReference>
<dbReference type="RefSeq" id="WP_138209191.1">
    <property type="nucleotide sequence ID" value="NZ_CBCRUQ010000008.1"/>
</dbReference>
<protein>
    <submittedName>
        <fullName evidence="1">Uncharacterized protein</fullName>
    </submittedName>
</protein>
<gene>
    <name evidence="1" type="ORF">NCTC503_00384</name>
</gene>
<keyword evidence="2" id="KW-1185">Reference proteome</keyword>
<sequence length="165" mass="19568">MSYDLKLLVVRPKKLYHTNFESTITVKNEIEDGFRRYRKIWPFMTRAKGVWYSLVEDQNGAFDAYTICDSDFEKDIKDVSMPYWIDDEDIKEDLTPLIIRKKYRTDFEKIVRGLIKTSPERTIMILGSYQSHDKEIVCGTMTFSEYLKLLDEGKILFNVCYIISE</sequence>
<dbReference type="OrthoDB" id="2607829at2"/>
<dbReference type="KEGG" id="hhw:NCTC503_00384"/>
<proteinExistence type="predicted"/>
<accession>A0A4U9QY28</accession>
<organism evidence="1 2">
    <name type="scientific">Hathewaya histolytica</name>
    <name type="common">Clostridium histolyticum</name>
    <dbReference type="NCBI Taxonomy" id="1498"/>
    <lineage>
        <taxon>Bacteria</taxon>
        <taxon>Bacillati</taxon>
        <taxon>Bacillota</taxon>
        <taxon>Clostridia</taxon>
        <taxon>Eubacteriales</taxon>
        <taxon>Clostridiaceae</taxon>
        <taxon>Hathewaya</taxon>
    </lineage>
</organism>
<reference evidence="1 2" key="1">
    <citation type="submission" date="2019-05" db="EMBL/GenBank/DDBJ databases">
        <authorList>
            <consortium name="Pathogen Informatics"/>
        </authorList>
    </citation>
    <scope>NUCLEOTIDE SEQUENCE [LARGE SCALE GENOMIC DNA]</scope>
    <source>
        <strain evidence="1 2">NCTC503</strain>
    </source>
</reference>
<evidence type="ECO:0000313" key="2">
    <source>
        <dbReference type="Proteomes" id="UP000308489"/>
    </source>
</evidence>
<dbReference type="AlphaFoldDB" id="A0A4U9QY28"/>
<name>A0A4U9QY28_HATHI</name>